<accession>X0ZGZ1</accession>
<reference evidence="1" key="1">
    <citation type="journal article" date="2014" name="Front. Microbiol.">
        <title>High frequency of phylogenetically diverse reductive dehalogenase-homologous genes in deep subseafloor sedimentary metagenomes.</title>
        <authorList>
            <person name="Kawai M."/>
            <person name="Futagami T."/>
            <person name="Toyoda A."/>
            <person name="Takaki Y."/>
            <person name="Nishi S."/>
            <person name="Hori S."/>
            <person name="Arai W."/>
            <person name="Tsubouchi T."/>
            <person name="Morono Y."/>
            <person name="Uchiyama I."/>
            <person name="Ito T."/>
            <person name="Fujiyama A."/>
            <person name="Inagaki F."/>
            <person name="Takami H."/>
        </authorList>
    </citation>
    <scope>NUCLEOTIDE SEQUENCE</scope>
    <source>
        <strain evidence="1">Expedition CK06-06</strain>
    </source>
</reference>
<sequence>MARGKTEAAASKLKTATGLAALGGSIAGPIGAGAGAITGLLIGDDTTVFPIDMVAIPAYQAYLIDGNAAFTVYIKAGETLVPTGGNVLDMSENMDIEAAVEMSKPKKRRKGAGLPKKYAKMGFKKGWTAYKKTKAYKSKSKKKKTTRRKK</sequence>
<protein>
    <submittedName>
        <fullName evidence="1">Uncharacterized protein</fullName>
    </submittedName>
</protein>
<comment type="caution">
    <text evidence="1">The sequence shown here is derived from an EMBL/GenBank/DDBJ whole genome shotgun (WGS) entry which is preliminary data.</text>
</comment>
<dbReference type="AlphaFoldDB" id="X0ZGZ1"/>
<proteinExistence type="predicted"/>
<evidence type="ECO:0000313" key="1">
    <source>
        <dbReference type="EMBL" id="GAG68584.1"/>
    </source>
</evidence>
<organism evidence="1">
    <name type="scientific">marine sediment metagenome</name>
    <dbReference type="NCBI Taxonomy" id="412755"/>
    <lineage>
        <taxon>unclassified sequences</taxon>
        <taxon>metagenomes</taxon>
        <taxon>ecological metagenomes</taxon>
    </lineage>
</organism>
<dbReference type="EMBL" id="BART01006719">
    <property type="protein sequence ID" value="GAG68584.1"/>
    <property type="molecule type" value="Genomic_DNA"/>
</dbReference>
<gene>
    <name evidence="1" type="ORF">S01H4_15327</name>
</gene>
<name>X0ZGZ1_9ZZZZ</name>